<gene>
    <name evidence="1" type="ORF">HR057_12010</name>
</gene>
<dbReference type="AlphaFoldDB" id="A0A8J8KCY9"/>
<sequence length="149" mass="16806">MKRIVLFVFPIILLIAFAFFGKTFVSGEPPLPSITVDGKPITVFQGSYCWRGFLGGKCVDMASPPEIIKFHRVVPEKISPESILSINFKNEPLSDSVRANLWISDEQTEELSINDNQLIAPKEKGVYVYDIYARWDKGDASFVFSIEVE</sequence>
<dbReference type="EMBL" id="JABTTE010000017">
    <property type="protein sequence ID" value="NSL52478.1"/>
    <property type="molecule type" value="Genomic_DNA"/>
</dbReference>
<reference evidence="1" key="1">
    <citation type="submission" date="2020-06" db="EMBL/GenBank/DDBJ databases">
        <title>A novel thermopfilic bacterium from Erzurum, Turkey.</title>
        <authorList>
            <person name="Adiguzel A."/>
            <person name="Ay H."/>
            <person name="Baltaci M.O."/>
        </authorList>
    </citation>
    <scope>NUCLEOTIDE SEQUENCE</scope>
    <source>
        <strain evidence="1">P2</strain>
    </source>
</reference>
<organism evidence="1 2">
    <name type="scientific">Calidifontibacillus erzurumensis</name>
    <dbReference type="NCBI Taxonomy" id="2741433"/>
    <lineage>
        <taxon>Bacteria</taxon>
        <taxon>Bacillati</taxon>
        <taxon>Bacillota</taxon>
        <taxon>Bacilli</taxon>
        <taxon>Bacillales</taxon>
        <taxon>Bacillaceae</taxon>
        <taxon>Calidifontibacillus/Schinkia group</taxon>
        <taxon>Calidifontibacillus</taxon>
    </lineage>
</organism>
<dbReference type="Proteomes" id="UP000625804">
    <property type="component" value="Unassembled WGS sequence"/>
</dbReference>
<evidence type="ECO:0000313" key="1">
    <source>
        <dbReference type="EMBL" id="NSL52478.1"/>
    </source>
</evidence>
<accession>A0A8J8KCY9</accession>
<proteinExistence type="predicted"/>
<evidence type="ECO:0000313" key="2">
    <source>
        <dbReference type="Proteomes" id="UP000625804"/>
    </source>
</evidence>
<dbReference type="RefSeq" id="WP_173731687.1">
    <property type="nucleotide sequence ID" value="NZ_JABTTE010000017.1"/>
</dbReference>
<comment type="caution">
    <text evidence="1">The sequence shown here is derived from an EMBL/GenBank/DDBJ whole genome shotgun (WGS) entry which is preliminary data.</text>
</comment>
<protein>
    <submittedName>
        <fullName evidence="1">Uncharacterized protein</fullName>
    </submittedName>
</protein>
<keyword evidence="2" id="KW-1185">Reference proteome</keyword>
<name>A0A8J8KCY9_9BACI</name>